<comment type="caution">
    <text evidence="1">The sequence shown here is derived from an EMBL/GenBank/DDBJ whole genome shotgun (WGS) entry which is preliminary data.</text>
</comment>
<sequence length="53" mass="5903">MPIRGLQENSGELVRYGCRKFVVNQRISKYGREIGGYASSISGKQREISGTPQ</sequence>
<evidence type="ECO:0000313" key="2">
    <source>
        <dbReference type="Proteomes" id="UP000391919"/>
    </source>
</evidence>
<protein>
    <submittedName>
        <fullName evidence="1">Uncharacterized protein</fullName>
    </submittedName>
</protein>
<proteinExistence type="predicted"/>
<dbReference type="EMBL" id="BKZQ01000050">
    <property type="protein sequence ID" value="GER71490.1"/>
    <property type="molecule type" value="Genomic_DNA"/>
</dbReference>
<reference evidence="1 2" key="1">
    <citation type="submission" date="2019-09" db="EMBL/GenBank/DDBJ databases">
        <title>Draft genome sequence of Bacillus sp. JC-7.</title>
        <authorList>
            <person name="Tanaka N."/>
            <person name="Shiwa Y."/>
            <person name="Fujita N."/>
            <person name="Tanasupawat S."/>
        </authorList>
    </citation>
    <scope>NUCLEOTIDE SEQUENCE [LARGE SCALE GENOMIC DNA]</scope>
    <source>
        <strain evidence="1 2">JC-7</strain>
    </source>
</reference>
<dbReference type="AlphaFoldDB" id="A0A5J4JLI6"/>
<evidence type="ECO:0000313" key="1">
    <source>
        <dbReference type="EMBL" id="GER71490.1"/>
    </source>
</evidence>
<name>A0A5J4JLI6_9BACI</name>
<accession>A0A5J4JLI6</accession>
<dbReference type="Proteomes" id="UP000391919">
    <property type="component" value="Unassembled WGS sequence"/>
</dbReference>
<keyword evidence="2" id="KW-1185">Reference proteome</keyword>
<gene>
    <name evidence="1" type="ORF">BpJC7_27930</name>
</gene>
<organism evidence="1 2">
    <name type="scientific">Weizmannia acidilactici</name>
    <dbReference type="NCBI Taxonomy" id="2607726"/>
    <lineage>
        <taxon>Bacteria</taxon>
        <taxon>Bacillati</taxon>
        <taxon>Bacillota</taxon>
        <taxon>Bacilli</taxon>
        <taxon>Bacillales</taxon>
        <taxon>Bacillaceae</taxon>
        <taxon>Heyndrickxia</taxon>
    </lineage>
</organism>